<dbReference type="Pfam" id="PF06918">
    <property type="entry name" value="DUF1280"/>
    <property type="match status" value="1"/>
</dbReference>
<name>A0A1X7UTF6_AMPQE</name>
<sequence length="213" mass="24496">MKAWSINMSSEEKQREPMKNDLEAVKITAESVPFSFLTRHGYQASSTFLLGQPTWHDGVIPPNKIWIKLGGDKGGLSVKMSFEIVNTDKPNSCCESAYCPGAVQRCHFQATKDTMEDELSISYLSLKLYLLEDHLVPWMKRWRIGCGCMGEQGAESLHASFHDTERAYKNMRDRVDRLHVVLQNHHFRILPFTQSLEPPLLKKRRAKEDKEML</sequence>
<organism evidence="1">
    <name type="scientific">Amphimedon queenslandica</name>
    <name type="common">Sponge</name>
    <dbReference type="NCBI Taxonomy" id="400682"/>
    <lineage>
        <taxon>Eukaryota</taxon>
        <taxon>Metazoa</taxon>
        <taxon>Porifera</taxon>
        <taxon>Demospongiae</taxon>
        <taxon>Heteroscleromorpha</taxon>
        <taxon>Haplosclerida</taxon>
        <taxon>Niphatidae</taxon>
        <taxon>Amphimedon</taxon>
    </lineage>
</organism>
<protein>
    <submittedName>
        <fullName evidence="1">Uncharacterized protein</fullName>
    </submittedName>
</protein>
<reference evidence="1" key="1">
    <citation type="submission" date="2017-05" db="UniProtKB">
        <authorList>
            <consortium name="EnsemblMetazoa"/>
        </authorList>
    </citation>
    <scope>IDENTIFICATION</scope>
</reference>
<dbReference type="AlphaFoldDB" id="A0A1X7UTF6"/>
<dbReference type="InParanoid" id="A0A1X7UTF6"/>
<dbReference type="PANTHER" id="PTHR31424">
    <property type="entry name" value="PROTEIN CBG23806"/>
    <property type="match status" value="1"/>
</dbReference>
<dbReference type="EnsemblMetazoa" id="Aqu2.1.30799_001">
    <property type="protein sequence ID" value="Aqu2.1.30799_001"/>
    <property type="gene ID" value="Aqu2.1.30799"/>
</dbReference>
<evidence type="ECO:0000313" key="1">
    <source>
        <dbReference type="EnsemblMetazoa" id="Aqu2.1.30799_001"/>
    </source>
</evidence>
<proteinExistence type="predicted"/>
<dbReference type="InterPro" id="IPR009689">
    <property type="entry name" value="DUF1280"/>
</dbReference>
<dbReference type="OrthoDB" id="10062908at2759"/>
<accession>A0A1X7UTF6</accession>